<accession>A0A171DFI3</accession>
<gene>
    <name evidence="1" type="ORF">FLM9_413</name>
</gene>
<protein>
    <submittedName>
        <fullName evidence="1">Protein containing transglutaminase-like domain,putative cysteine protease</fullName>
    </submittedName>
</protein>
<proteinExistence type="predicted"/>
<sequence>MMSDHQTLGFLLQLVAVIKEQISYSLRHTGPAWPAGRTIREGIGS</sequence>
<dbReference type="GO" id="GO:0008233">
    <property type="term" value="F:peptidase activity"/>
    <property type="evidence" value="ECO:0007669"/>
    <property type="project" value="UniProtKB-KW"/>
</dbReference>
<evidence type="ECO:0000313" key="1">
    <source>
        <dbReference type="EMBL" id="SAY38529.1"/>
    </source>
</evidence>
<dbReference type="Proteomes" id="UP000182631">
    <property type="component" value="Unassembled WGS sequence"/>
</dbReference>
<keyword evidence="1" id="KW-0378">Hydrolase</keyword>
<name>A0A171DFI3_9SYNE</name>
<evidence type="ECO:0000313" key="2">
    <source>
        <dbReference type="Proteomes" id="UP000182631"/>
    </source>
</evidence>
<keyword evidence="2" id="KW-1185">Reference proteome</keyword>
<dbReference type="AlphaFoldDB" id="A0A171DFI3"/>
<reference evidence="2" key="1">
    <citation type="submission" date="2016-02" db="EMBL/GenBank/DDBJ databases">
        <authorList>
            <person name="liu f."/>
        </authorList>
    </citation>
    <scope>NUCLEOTIDE SEQUENCE [LARGE SCALE GENOMIC DNA]</scope>
</reference>
<dbReference type="EMBL" id="FITM01000047">
    <property type="protein sequence ID" value="SAY38529.1"/>
    <property type="molecule type" value="Genomic_DNA"/>
</dbReference>
<dbReference type="GO" id="GO:0006508">
    <property type="term" value="P:proteolysis"/>
    <property type="evidence" value="ECO:0007669"/>
    <property type="project" value="UniProtKB-KW"/>
</dbReference>
<keyword evidence="1" id="KW-0645">Protease</keyword>
<organism evidence="1 2">
    <name type="scientific">Candidatus Synechococcus spongiarum</name>
    <dbReference type="NCBI Taxonomy" id="431041"/>
    <lineage>
        <taxon>Bacteria</taxon>
        <taxon>Bacillati</taxon>
        <taxon>Cyanobacteriota</taxon>
        <taxon>Cyanophyceae</taxon>
        <taxon>Synechococcales</taxon>
        <taxon>Synechococcaceae</taxon>
        <taxon>Synechococcus</taxon>
    </lineage>
</organism>